<dbReference type="AlphaFoldDB" id="A0A131YSK5"/>
<dbReference type="SUPFAM" id="SSF50814">
    <property type="entry name" value="Lipocalins"/>
    <property type="match status" value="1"/>
</dbReference>
<dbReference type="EMBL" id="GEDV01006323">
    <property type="protein sequence ID" value="JAP82234.1"/>
    <property type="molecule type" value="Transcribed_RNA"/>
</dbReference>
<evidence type="ECO:0000256" key="1">
    <source>
        <dbReference type="SAM" id="SignalP"/>
    </source>
</evidence>
<keyword evidence="1" id="KW-0732">Signal</keyword>
<evidence type="ECO:0000313" key="2">
    <source>
        <dbReference type="EMBL" id="JAP82234.1"/>
    </source>
</evidence>
<sequence>MDILRLATVLQLFVCVFAYRESEVKRPGSIGELISALNTSGPVWLLRRTYTEENHTCVYSVKKSLSNTEYVFTQYYMDNNKPVQHLLYAHLYMTGELEGASMRVSTEKGAATGKEYGLHTWDEDNHCAILYLRNHNGQQHCELYAWNDDVAEAEKNCLSNYELYCENFKKNEQIVYFDTCTVQTGC</sequence>
<protein>
    <submittedName>
        <fullName evidence="2">Lipocalin</fullName>
    </submittedName>
</protein>
<feature type="chain" id="PRO_5007285900" evidence="1">
    <location>
        <begin position="19"/>
        <end position="186"/>
    </location>
</feature>
<feature type="signal peptide" evidence="1">
    <location>
        <begin position="1"/>
        <end position="18"/>
    </location>
</feature>
<accession>A0A131YSK5</accession>
<name>A0A131YSK5_RHIAP</name>
<proteinExistence type="predicted"/>
<dbReference type="InterPro" id="IPR012674">
    <property type="entry name" value="Calycin"/>
</dbReference>
<reference evidence="2" key="1">
    <citation type="journal article" date="2016" name="Ticks Tick Borne Dis.">
        <title>De novo assembly and annotation of the salivary gland transcriptome of Rhipicephalus appendiculatus male and female ticks during blood feeding.</title>
        <authorList>
            <person name="de Castro M.H."/>
            <person name="de Klerk D."/>
            <person name="Pienaar R."/>
            <person name="Latif A.A."/>
            <person name="Rees D.J."/>
            <person name="Mans B.J."/>
        </authorList>
    </citation>
    <scope>NUCLEOTIDE SEQUENCE</scope>
    <source>
        <tissue evidence="2">Salivary glands</tissue>
    </source>
</reference>
<organism evidence="2">
    <name type="scientific">Rhipicephalus appendiculatus</name>
    <name type="common">Brown ear tick</name>
    <dbReference type="NCBI Taxonomy" id="34631"/>
    <lineage>
        <taxon>Eukaryota</taxon>
        <taxon>Metazoa</taxon>
        <taxon>Ecdysozoa</taxon>
        <taxon>Arthropoda</taxon>
        <taxon>Chelicerata</taxon>
        <taxon>Arachnida</taxon>
        <taxon>Acari</taxon>
        <taxon>Parasitiformes</taxon>
        <taxon>Ixodida</taxon>
        <taxon>Ixodoidea</taxon>
        <taxon>Ixodidae</taxon>
        <taxon>Rhipicephalinae</taxon>
        <taxon>Rhipicephalus</taxon>
        <taxon>Rhipicephalus</taxon>
    </lineage>
</organism>